<sequence>MASLDPEIVKSIEAERNKMEKQLASLTLAARSKMEKQLASFTLAAPNAHLREQLTPLSDKDEENFDPERNKMEKQLASLTLAAPNAHLHEQLTPLIDKDEENCDAMDCDQQIDVPSQFPTMTPANYRYLSELSNEEYEDLLKYTASKKKVHRAKKKKKKVHSEQKIMKLPLRAKTRRLCRGKKQL</sequence>
<proteinExistence type="predicted"/>
<dbReference type="EMBL" id="JACTNZ010000009">
    <property type="protein sequence ID" value="KAG5532827.1"/>
    <property type="molecule type" value="Genomic_DNA"/>
</dbReference>
<protein>
    <submittedName>
        <fullName evidence="1">Uncharacterized protein</fullName>
    </submittedName>
</protein>
<dbReference type="AlphaFoldDB" id="A0AAV6IVG3"/>
<evidence type="ECO:0000313" key="2">
    <source>
        <dbReference type="Proteomes" id="UP000823749"/>
    </source>
</evidence>
<keyword evidence="2" id="KW-1185">Reference proteome</keyword>
<name>A0AAV6IVG3_9ERIC</name>
<evidence type="ECO:0000313" key="1">
    <source>
        <dbReference type="EMBL" id="KAG5532827.1"/>
    </source>
</evidence>
<organism evidence="1 2">
    <name type="scientific">Rhododendron griersonianum</name>
    <dbReference type="NCBI Taxonomy" id="479676"/>
    <lineage>
        <taxon>Eukaryota</taxon>
        <taxon>Viridiplantae</taxon>
        <taxon>Streptophyta</taxon>
        <taxon>Embryophyta</taxon>
        <taxon>Tracheophyta</taxon>
        <taxon>Spermatophyta</taxon>
        <taxon>Magnoliopsida</taxon>
        <taxon>eudicotyledons</taxon>
        <taxon>Gunneridae</taxon>
        <taxon>Pentapetalae</taxon>
        <taxon>asterids</taxon>
        <taxon>Ericales</taxon>
        <taxon>Ericaceae</taxon>
        <taxon>Ericoideae</taxon>
        <taxon>Rhodoreae</taxon>
        <taxon>Rhododendron</taxon>
    </lineage>
</organism>
<reference evidence="1" key="1">
    <citation type="submission" date="2020-08" db="EMBL/GenBank/DDBJ databases">
        <title>Plant Genome Project.</title>
        <authorList>
            <person name="Zhang R.-G."/>
        </authorList>
    </citation>
    <scope>NUCLEOTIDE SEQUENCE</scope>
    <source>
        <strain evidence="1">WSP0</strain>
        <tissue evidence="1">Leaf</tissue>
    </source>
</reference>
<dbReference type="Proteomes" id="UP000823749">
    <property type="component" value="Chromosome 9"/>
</dbReference>
<comment type="caution">
    <text evidence="1">The sequence shown here is derived from an EMBL/GenBank/DDBJ whole genome shotgun (WGS) entry which is preliminary data.</text>
</comment>
<gene>
    <name evidence="1" type="ORF">RHGRI_027196</name>
</gene>
<accession>A0AAV6IVG3</accession>